<comment type="caution">
    <text evidence="5">The sequence shown here is derived from an EMBL/GenBank/DDBJ whole genome shotgun (WGS) entry which is preliminary data.</text>
</comment>
<dbReference type="InterPro" id="IPR028098">
    <property type="entry name" value="Glyco_trans_4-like_N"/>
</dbReference>
<dbReference type="Pfam" id="PF13439">
    <property type="entry name" value="Glyco_transf_4"/>
    <property type="match status" value="1"/>
</dbReference>
<protein>
    <submittedName>
        <fullName evidence="5">Glycosyltransferase family 4 protein</fullName>
        <ecNumber evidence="5">2.4.-.-</ecNumber>
    </submittedName>
</protein>
<reference evidence="5 6" key="1">
    <citation type="submission" date="2024-07" db="EMBL/GenBank/DDBJ databases">
        <authorList>
            <person name="Thanompreechachai J."/>
            <person name="Duangmal K."/>
        </authorList>
    </citation>
    <scope>NUCLEOTIDE SEQUENCE [LARGE SCALE GENOMIC DNA]</scope>
    <source>
        <strain evidence="5 6">TBRC 1896</strain>
    </source>
</reference>
<dbReference type="EC" id="2.4.-.-" evidence="5"/>
<dbReference type="InterPro" id="IPR050194">
    <property type="entry name" value="Glycosyltransferase_grp1"/>
</dbReference>
<feature type="domain" description="Glycosyltransferase subfamily 4-like N-terminal" evidence="4">
    <location>
        <begin position="41"/>
        <end position="199"/>
    </location>
</feature>
<feature type="domain" description="Glycosyl transferase family 1" evidence="3">
    <location>
        <begin position="211"/>
        <end position="354"/>
    </location>
</feature>
<sequence>MIPTSRDETDPPGEAVGRTNALAGRRVLLVNWRDSSHPRAGGAEVYCEEIGTRFAEAGAQVALFTARPPGTPATEHRRGITIVREGGDLGVYARAARFLRRTAGAYDVVVDFQNGIPFFAPLFAGRGTAVVCVIHHVHQEQFALHYPWPASRIGQVLEGPASRYVYGRRPLVVVSPSTRRDVRRRLGLRGPIHVVPNGMSAPLPGGTRARSPRPSIAVVSRLVSHKRFDLLLDVVPELVQRWPGLRVDIAGDGPERPRLEARSRALGLGDHVRFHGFVDTRTRQDLMASAWLTVNPSQAEGWGLTVVEANAAGVPAVAHDVPGLRDSVLDGRTGWLIREGSTLAEVTADALHRLEDPEFAGSVSQQCRAWAAQFSWDLSAERLANVLAGEIDRVRRGAAPERRLASDLSVRVEAALGAAGRAASGSSGPRLRRSDQLASGAGSLQLLLHGCDEAGAGSVLRRLGAGELRSSTPATGTDLLIGAR</sequence>
<dbReference type="CDD" id="cd03801">
    <property type="entry name" value="GT4_PimA-like"/>
    <property type="match status" value="1"/>
</dbReference>
<dbReference type="PANTHER" id="PTHR45947:SF3">
    <property type="entry name" value="SULFOQUINOVOSYL TRANSFERASE SQD2"/>
    <property type="match status" value="1"/>
</dbReference>
<keyword evidence="2 5" id="KW-0808">Transferase</keyword>
<evidence type="ECO:0000313" key="5">
    <source>
        <dbReference type="EMBL" id="MEZ0490918.1"/>
    </source>
</evidence>
<evidence type="ECO:0000256" key="1">
    <source>
        <dbReference type="ARBA" id="ARBA00022676"/>
    </source>
</evidence>
<evidence type="ECO:0000259" key="3">
    <source>
        <dbReference type="Pfam" id="PF00534"/>
    </source>
</evidence>
<proteinExistence type="predicted"/>
<dbReference type="SUPFAM" id="SSF53756">
    <property type="entry name" value="UDP-Glycosyltransferase/glycogen phosphorylase"/>
    <property type="match status" value="1"/>
</dbReference>
<dbReference type="GO" id="GO:0016757">
    <property type="term" value="F:glycosyltransferase activity"/>
    <property type="evidence" value="ECO:0007669"/>
    <property type="project" value="UniProtKB-KW"/>
</dbReference>
<name>A0ABV4HZM9_9ACTN</name>
<dbReference type="Gene3D" id="3.40.50.2000">
    <property type="entry name" value="Glycogen Phosphorylase B"/>
    <property type="match status" value="2"/>
</dbReference>
<accession>A0ABV4HZM9</accession>
<dbReference type="Pfam" id="PF00534">
    <property type="entry name" value="Glycos_transf_1"/>
    <property type="match status" value="1"/>
</dbReference>
<dbReference type="Proteomes" id="UP001566476">
    <property type="component" value="Unassembled WGS sequence"/>
</dbReference>
<dbReference type="RefSeq" id="WP_370716954.1">
    <property type="nucleotide sequence ID" value="NZ_JBGGTQ010000001.1"/>
</dbReference>
<dbReference type="InterPro" id="IPR001296">
    <property type="entry name" value="Glyco_trans_1"/>
</dbReference>
<gene>
    <name evidence="5" type="ORF">AB2L28_01540</name>
</gene>
<evidence type="ECO:0000313" key="6">
    <source>
        <dbReference type="Proteomes" id="UP001566476"/>
    </source>
</evidence>
<organism evidence="5 6">
    <name type="scientific">Kineococcus mangrovi</name>
    <dbReference type="NCBI Taxonomy" id="1660183"/>
    <lineage>
        <taxon>Bacteria</taxon>
        <taxon>Bacillati</taxon>
        <taxon>Actinomycetota</taxon>
        <taxon>Actinomycetes</taxon>
        <taxon>Kineosporiales</taxon>
        <taxon>Kineosporiaceae</taxon>
        <taxon>Kineococcus</taxon>
    </lineage>
</organism>
<dbReference type="PANTHER" id="PTHR45947">
    <property type="entry name" value="SULFOQUINOVOSYL TRANSFERASE SQD2"/>
    <property type="match status" value="1"/>
</dbReference>
<evidence type="ECO:0000256" key="2">
    <source>
        <dbReference type="ARBA" id="ARBA00022679"/>
    </source>
</evidence>
<dbReference type="EMBL" id="JBGGTQ010000001">
    <property type="protein sequence ID" value="MEZ0490918.1"/>
    <property type="molecule type" value="Genomic_DNA"/>
</dbReference>
<evidence type="ECO:0000259" key="4">
    <source>
        <dbReference type="Pfam" id="PF13439"/>
    </source>
</evidence>
<keyword evidence="6" id="KW-1185">Reference proteome</keyword>
<keyword evidence="1 5" id="KW-0328">Glycosyltransferase</keyword>